<dbReference type="EMBL" id="ML991774">
    <property type="protein sequence ID" value="KAF2238957.1"/>
    <property type="molecule type" value="Genomic_DNA"/>
</dbReference>
<dbReference type="PANTHER" id="PTHR33643:SF1">
    <property type="entry name" value="UREASE ACCESSORY PROTEIN D"/>
    <property type="match status" value="1"/>
</dbReference>
<dbReference type="OrthoDB" id="5550464at2759"/>
<protein>
    <submittedName>
        <fullName evidence="3">Urease accessory protein-like protein UreD</fullName>
    </submittedName>
</protein>
<sequence>MTSPFSKTSDRPGQGVIALKILPPVTPVLHSLSYQYPLKLIAPSPIDLTTTVPPLPTIKSQAPSIVHTVFILTYGGGLLPNDHVSLNVSIAPGARLVLLTQGSTKIFKSEIASTQQSLNSFPVIKEGGTQCMVVEIADGAALCYLPDPIQPFADSAFEQRQTFNLSGNGTGNLCICDWVCEGRPARGESWSFQRYVSLNEIWVSSAGEMKQPQESEIRKRLMLRDKVMLDRRSHIDVDYRAKVNRLGVVGTLILRGKLFDKLGQFFLDEFQHLPRIGGRVWESGEKEDVEDSIRERNARHEREAGDGLLWTAAASRGSVIVKFGARNAEGARRWLGHMLKLEGTIETTFGEGALLCLR</sequence>
<dbReference type="AlphaFoldDB" id="A0A6A6HLQ2"/>
<dbReference type="Proteomes" id="UP000800092">
    <property type="component" value="Unassembled WGS sequence"/>
</dbReference>
<keyword evidence="2" id="KW-0143">Chaperone</keyword>
<evidence type="ECO:0000256" key="1">
    <source>
        <dbReference type="ARBA" id="ARBA00007177"/>
    </source>
</evidence>
<reference evidence="3" key="1">
    <citation type="journal article" date="2020" name="Stud. Mycol.">
        <title>101 Dothideomycetes genomes: a test case for predicting lifestyles and emergence of pathogens.</title>
        <authorList>
            <person name="Haridas S."/>
            <person name="Albert R."/>
            <person name="Binder M."/>
            <person name="Bloem J."/>
            <person name="Labutti K."/>
            <person name="Salamov A."/>
            <person name="Andreopoulos B."/>
            <person name="Baker S."/>
            <person name="Barry K."/>
            <person name="Bills G."/>
            <person name="Bluhm B."/>
            <person name="Cannon C."/>
            <person name="Castanera R."/>
            <person name="Culley D."/>
            <person name="Daum C."/>
            <person name="Ezra D."/>
            <person name="Gonzalez J."/>
            <person name="Henrissat B."/>
            <person name="Kuo A."/>
            <person name="Liang C."/>
            <person name="Lipzen A."/>
            <person name="Lutzoni F."/>
            <person name="Magnuson J."/>
            <person name="Mondo S."/>
            <person name="Nolan M."/>
            <person name="Ohm R."/>
            <person name="Pangilinan J."/>
            <person name="Park H.-J."/>
            <person name="Ramirez L."/>
            <person name="Alfaro M."/>
            <person name="Sun H."/>
            <person name="Tritt A."/>
            <person name="Yoshinaga Y."/>
            <person name="Zwiers L.-H."/>
            <person name="Turgeon B."/>
            <person name="Goodwin S."/>
            <person name="Spatafora J."/>
            <person name="Crous P."/>
            <person name="Grigoriev I."/>
        </authorList>
    </citation>
    <scope>NUCLEOTIDE SEQUENCE</scope>
    <source>
        <strain evidence="3">Tuck. ex Michener</strain>
    </source>
</reference>
<dbReference type="Pfam" id="PF01774">
    <property type="entry name" value="UreD"/>
    <property type="match status" value="1"/>
</dbReference>
<dbReference type="PANTHER" id="PTHR33643">
    <property type="entry name" value="UREASE ACCESSORY PROTEIN D"/>
    <property type="match status" value="1"/>
</dbReference>
<name>A0A6A6HLQ2_VIRVR</name>
<dbReference type="InterPro" id="IPR002669">
    <property type="entry name" value="UreD"/>
</dbReference>
<comment type="similarity">
    <text evidence="1">Belongs to the UreD family.</text>
</comment>
<proteinExistence type="inferred from homology"/>
<accession>A0A6A6HLQ2</accession>
<dbReference type="GO" id="GO:0016151">
    <property type="term" value="F:nickel cation binding"/>
    <property type="evidence" value="ECO:0007669"/>
    <property type="project" value="InterPro"/>
</dbReference>
<organism evidence="3 4">
    <name type="scientific">Viridothelium virens</name>
    <name type="common">Speckled blister lichen</name>
    <name type="synonym">Trypethelium virens</name>
    <dbReference type="NCBI Taxonomy" id="1048519"/>
    <lineage>
        <taxon>Eukaryota</taxon>
        <taxon>Fungi</taxon>
        <taxon>Dikarya</taxon>
        <taxon>Ascomycota</taxon>
        <taxon>Pezizomycotina</taxon>
        <taxon>Dothideomycetes</taxon>
        <taxon>Dothideomycetes incertae sedis</taxon>
        <taxon>Trypetheliales</taxon>
        <taxon>Trypetheliaceae</taxon>
        <taxon>Viridothelium</taxon>
    </lineage>
</organism>
<evidence type="ECO:0000256" key="2">
    <source>
        <dbReference type="ARBA" id="ARBA00023186"/>
    </source>
</evidence>
<evidence type="ECO:0000313" key="3">
    <source>
        <dbReference type="EMBL" id="KAF2238957.1"/>
    </source>
</evidence>
<dbReference type="HAMAP" id="MF_01384">
    <property type="entry name" value="UreD"/>
    <property type="match status" value="1"/>
</dbReference>
<keyword evidence="4" id="KW-1185">Reference proteome</keyword>
<gene>
    <name evidence="3" type="ORF">EV356DRAFT_528844</name>
</gene>
<evidence type="ECO:0000313" key="4">
    <source>
        <dbReference type="Proteomes" id="UP000800092"/>
    </source>
</evidence>